<evidence type="ECO:0000313" key="2">
    <source>
        <dbReference type="EMBL" id="KAF6387499.1"/>
    </source>
</evidence>
<feature type="region of interest" description="Disordered" evidence="1">
    <location>
        <begin position="117"/>
        <end position="140"/>
    </location>
</feature>
<protein>
    <submittedName>
        <fullName evidence="2">Uncharacterized protein</fullName>
    </submittedName>
</protein>
<dbReference type="EMBL" id="JABWUV010000001">
    <property type="protein sequence ID" value="KAF6387499.1"/>
    <property type="molecule type" value="Genomic_DNA"/>
</dbReference>
<organism evidence="2 3">
    <name type="scientific">Myotis myotis</name>
    <name type="common">Greater mouse-eared bat</name>
    <name type="synonym">Vespertilio myotis</name>
    <dbReference type="NCBI Taxonomy" id="51298"/>
    <lineage>
        <taxon>Eukaryota</taxon>
        <taxon>Metazoa</taxon>
        <taxon>Chordata</taxon>
        <taxon>Craniata</taxon>
        <taxon>Vertebrata</taxon>
        <taxon>Euteleostomi</taxon>
        <taxon>Mammalia</taxon>
        <taxon>Eutheria</taxon>
        <taxon>Laurasiatheria</taxon>
        <taxon>Chiroptera</taxon>
        <taxon>Yangochiroptera</taxon>
        <taxon>Vespertilionidae</taxon>
        <taxon>Myotis</taxon>
    </lineage>
</organism>
<sequence length="140" mass="15611">MSTTNLDLVRSKTKFSQRGKWVPLRHQSVHSPQVLHTDNAVQWSSMLPALLMPLTSTVIGNLLPPSTQGRKGSFVTGTSQKQSWGREAFPPTSTYLPQPPGLIVSLARLETIPREQCQSRTLKRRQGKRLPAGQGCLRRQ</sequence>
<comment type="caution">
    <text evidence="2">The sequence shown here is derived from an EMBL/GenBank/DDBJ whole genome shotgun (WGS) entry which is preliminary data.</text>
</comment>
<dbReference type="Proteomes" id="UP000527355">
    <property type="component" value="Unassembled WGS sequence"/>
</dbReference>
<accession>A0A7J8AMM5</accession>
<evidence type="ECO:0000256" key="1">
    <source>
        <dbReference type="SAM" id="MobiDB-lite"/>
    </source>
</evidence>
<gene>
    <name evidence="2" type="ORF">mMyoMyo1_007995</name>
</gene>
<proteinExistence type="predicted"/>
<evidence type="ECO:0000313" key="3">
    <source>
        <dbReference type="Proteomes" id="UP000527355"/>
    </source>
</evidence>
<reference evidence="2 3" key="1">
    <citation type="journal article" date="2020" name="Nature">
        <title>Six reference-quality genomes reveal evolution of bat adaptations.</title>
        <authorList>
            <person name="Jebb D."/>
            <person name="Huang Z."/>
            <person name="Pippel M."/>
            <person name="Hughes G.M."/>
            <person name="Lavrichenko K."/>
            <person name="Devanna P."/>
            <person name="Winkler S."/>
            <person name="Jermiin L.S."/>
            <person name="Skirmuntt E.C."/>
            <person name="Katzourakis A."/>
            <person name="Burkitt-Gray L."/>
            <person name="Ray D.A."/>
            <person name="Sullivan K.A.M."/>
            <person name="Roscito J.G."/>
            <person name="Kirilenko B.M."/>
            <person name="Davalos L.M."/>
            <person name="Corthals A.P."/>
            <person name="Power M.L."/>
            <person name="Jones G."/>
            <person name="Ransome R.D."/>
            <person name="Dechmann D.K.N."/>
            <person name="Locatelli A.G."/>
            <person name="Puechmaille S.J."/>
            <person name="Fedrigo O."/>
            <person name="Jarvis E.D."/>
            <person name="Hiller M."/>
            <person name="Vernes S.C."/>
            <person name="Myers E.W."/>
            <person name="Teeling E.C."/>
        </authorList>
    </citation>
    <scope>NUCLEOTIDE SEQUENCE [LARGE SCALE GENOMIC DNA]</scope>
    <source>
        <strain evidence="2">MMyoMyo1</strain>
        <tissue evidence="2">Flight muscle</tissue>
    </source>
</reference>
<name>A0A7J8AMM5_MYOMY</name>
<keyword evidence="3" id="KW-1185">Reference proteome</keyword>
<feature type="compositionally biased region" description="Polar residues" evidence="1">
    <location>
        <begin position="63"/>
        <end position="83"/>
    </location>
</feature>
<dbReference type="AlphaFoldDB" id="A0A7J8AMM5"/>
<feature type="region of interest" description="Disordered" evidence="1">
    <location>
        <begin position="63"/>
        <end position="96"/>
    </location>
</feature>